<dbReference type="EMBL" id="JBHSMF010000010">
    <property type="protein sequence ID" value="MFC5500101.1"/>
    <property type="molecule type" value="Genomic_DNA"/>
</dbReference>
<reference evidence="3" key="1">
    <citation type="journal article" date="2019" name="Int. J. Syst. Evol. Microbiol.">
        <title>The Global Catalogue of Microorganisms (GCM) 10K type strain sequencing project: providing services to taxonomists for standard genome sequencing and annotation.</title>
        <authorList>
            <consortium name="The Broad Institute Genomics Platform"/>
            <consortium name="The Broad Institute Genome Sequencing Center for Infectious Disease"/>
            <person name="Wu L."/>
            <person name="Ma J."/>
        </authorList>
    </citation>
    <scope>NUCLEOTIDE SEQUENCE [LARGE SCALE GENOMIC DNA]</scope>
    <source>
        <strain evidence="3">CCUG 57401</strain>
    </source>
</reference>
<dbReference type="Pfam" id="PF01963">
    <property type="entry name" value="TraB_PrgY_gumN"/>
    <property type="match status" value="1"/>
</dbReference>
<evidence type="ECO:0000313" key="2">
    <source>
        <dbReference type="EMBL" id="MFC5500101.1"/>
    </source>
</evidence>
<protein>
    <submittedName>
        <fullName evidence="2">TraB/GumN family protein</fullName>
    </submittedName>
</protein>
<sequence>MCLFCQWMQSVTSILLSLALFQSSAFAAEPDQPLVFSLRSETGLTACLVAINHMVLRAAEESSDIVGCEQRARALVFEAAPLPKEGYSLAKYVRGNGDPAIQDLSDATVRKIVPALKSALYSPEQIKQLLALHPVAVYRALIYSKVLSDVKFVPNLDLLLMNAARQRNFEIRELEGVDAYIDHERTLTAGQLDQILFNLCDLFIDPTRLQTARTLIDKYAHDLSAQPDVDTAWKKKVWFNTVALGLPAFTVAHDVDERNPLLVKGLLSAMDERSPVLVFVGAAHLGGPQGLIKLLEDQHVTVTRVR</sequence>
<name>A0ABW0NHP4_9BURK</name>
<accession>A0ABW0NHP4</accession>
<gene>
    <name evidence="2" type="ORF">ACFPOE_21335</name>
</gene>
<dbReference type="InterPro" id="IPR002816">
    <property type="entry name" value="TraB/PrgY/GumN_fam"/>
</dbReference>
<organism evidence="2 3">
    <name type="scientific">Caenimonas terrae</name>
    <dbReference type="NCBI Taxonomy" id="696074"/>
    <lineage>
        <taxon>Bacteria</taxon>
        <taxon>Pseudomonadati</taxon>
        <taxon>Pseudomonadota</taxon>
        <taxon>Betaproteobacteria</taxon>
        <taxon>Burkholderiales</taxon>
        <taxon>Comamonadaceae</taxon>
        <taxon>Caenimonas</taxon>
    </lineage>
</organism>
<dbReference type="Proteomes" id="UP001596037">
    <property type="component" value="Unassembled WGS sequence"/>
</dbReference>
<evidence type="ECO:0000256" key="1">
    <source>
        <dbReference type="SAM" id="SignalP"/>
    </source>
</evidence>
<comment type="caution">
    <text evidence="2">The sequence shown here is derived from an EMBL/GenBank/DDBJ whole genome shotgun (WGS) entry which is preliminary data.</text>
</comment>
<keyword evidence="1" id="KW-0732">Signal</keyword>
<evidence type="ECO:0000313" key="3">
    <source>
        <dbReference type="Proteomes" id="UP001596037"/>
    </source>
</evidence>
<keyword evidence="3" id="KW-1185">Reference proteome</keyword>
<feature type="signal peptide" evidence="1">
    <location>
        <begin position="1"/>
        <end position="27"/>
    </location>
</feature>
<feature type="chain" id="PRO_5047264808" evidence="1">
    <location>
        <begin position="28"/>
        <end position="306"/>
    </location>
</feature>
<dbReference type="CDD" id="cd14789">
    <property type="entry name" value="Tiki"/>
    <property type="match status" value="1"/>
</dbReference>
<proteinExistence type="predicted"/>
<dbReference type="RefSeq" id="WP_376852344.1">
    <property type="nucleotide sequence ID" value="NZ_JBHSMF010000010.1"/>
</dbReference>